<dbReference type="Proteomes" id="UP000664940">
    <property type="component" value="Unassembled WGS sequence"/>
</dbReference>
<dbReference type="InterPro" id="IPR036691">
    <property type="entry name" value="Endo/exonu/phosph_ase_sf"/>
</dbReference>
<evidence type="ECO:0000313" key="1">
    <source>
        <dbReference type="EMBL" id="KAF6084309.1"/>
    </source>
</evidence>
<reference evidence="1 2" key="1">
    <citation type="journal article" date="2020" name="Nature">
        <title>Six reference-quality genomes reveal evolution of bat adaptations.</title>
        <authorList>
            <person name="Jebb D."/>
            <person name="Huang Z."/>
            <person name="Pippel M."/>
            <person name="Hughes G.M."/>
            <person name="Lavrichenko K."/>
            <person name="Devanna P."/>
            <person name="Winkler S."/>
            <person name="Jermiin L.S."/>
            <person name="Skirmuntt E.C."/>
            <person name="Katzourakis A."/>
            <person name="Burkitt-Gray L."/>
            <person name="Ray D.A."/>
            <person name="Sullivan K.A.M."/>
            <person name="Roscito J.G."/>
            <person name="Kirilenko B.M."/>
            <person name="Davalos L.M."/>
            <person name="Corthals A.P."/>
            <person name="Power M.L."/>
            <person name="Jones G."/>
            <person name="Ransome R.D."/>
            <person name="Dechmann D.K.N."/>
            <person name="Locatelli A.G."/>
            <person name="Puechmaille S.J."/>
            <person name="Fedrigo O."/>
            <person name="Jarvis E.D."/>
            <person name="Hiller M."/>
            <person name="Vernes S.C."/>
            <person name="Myers E.W."/>
            <person name="Teeling E.C."/>
        </authorList>
    </citation>
    <scope>NUCLEOTIDE SEQUENCE [LARGE SCALE GENOMIC DNA]</scope>
    <source>
        <strain evidence="1">Bat1K_MPI-CBG_1</strain>
    </source>
</reference>
<dbReference type="Gene3D" id="3.60.10.10">
    <property type="entry name" value="Endonuclease/exonuclease/phosphatase"/>
    <property type="match status" value="1"/>
</dbReference>
<dbReference type="SUPFAM" id="SSF56219">
    <property type="entry name" value="DNase I-like"/>
    <property type="match status" value="1"/>
</dbReference>
<dbReference type="EMBL" id="JABVXQ010000012">
    <property type="protein sequence ID" value="KAF6084309.1"/>
    <property type="molecule type" value="Genomic_DNA"/>
</dbReference>
<accession>A0A833YZ81</accession>
<proteinExistence type="predicted"/>
<dbReference type="AlphaFoldDB" id="A0A833YZ81"/>
<gene>
    <name evidence="1" type="ORF">HJG60_008585</name>
</gene>
<comment type="caution">
    <text evidence="1">The sequence shown here is derived from an EMBL/GenBank/DDBJ whole genome shotgun (WGS) entry which is preliminary data.</text>
</comment>
<organism evidence="1 2">
    <name type="scientific">Phyllostomus discolor</name>
    <name type="common">pale spear-nosed bat</name>
    <dbReference type="NCBI Taxonomy" id="89673"/>
    <lineage>
        <taxon>Eukaryota</taxon>
        <taxon>Metazoa</taxon>
        <taxon>Chordata</taxon>
        <taxon>Craniata</taxon>
        <taxon>Vertebrata</taxon>
        <taxon>Euteleostomi</taxon>
        <taxon>Mammalia</taxon>
        <taxon>Eutheria</taxon>
        <taxon>Laurasiatheria</taxon>
        <taxon>Chiroptera</taxon>
        <taxon>Yangochiroptera</taxon>
        <taxon>Phyllostomidae</taxon>
        <taxon>Phyllostominae</taxon>
        <taxon>Phyllostomus</taxon>
    </lineage>
</organism>
<protein>
    <submittedName>
        <fullName evidence="1">Uncharacterized protein</fullName>
    </submittedName>
</protein>
<evidence type="ECO:0000313" key="2">
    <source>
        <dbReference type="Proteomes" id="UP000664940"/>
    </source>
</evidence>
<name>A0A833YZ81_9CHIR</name>
<sequence>MLKERIHQDINIKNIYVPNIGTTKYIRKILEDFKKDIDSNTLMLGNVNTPLSKIDRSSKQNINKDIDTINNALDEVDLTDIDKAFHPKEAKYTFYSNAHGTFSKIDHMIGHKTSLNKFKKIEILSSTFSDHNSLKLETNLKEKTQNTQICGD</sequence>